<proteinExistence type="predicted"/>
<gene>
    <name evidence="1" type="ORF">DES35_101349</name>
</gene>
<dbReference type="AlphaFoldDB" id="A0A369A706"/>
<evidence type="ECO:0000313" key="2">
    <source>
        <dbReference type="Proteomes" id="UP000253517"/>
    </source>
</evidence>
<accession>A0A369A706</accession>
<dbReference type="RefSeq" id="WP_114365621.1">
    <property type="nucleotide sequence ID" value="NZ_BHZF01000001.1"/>
</dbReference>
<dbReference type="EMBL" id="QPJS01000001">
    <property type="protein sequence ID" value="RCX05069.1"/>
    <property type="molecule type" value="Genomic_DNA"/>
</dbReference>
<protein>
    <submittedName>
        <fullName evidence="1">Uncharacterized protein</fullName>
    </submittedName>
</protein>
<dbReference type="PROSITE" id="PS51257">
    <property type="entry name" value="PROKAR_LIPOPROTEIN"/>
    <property type="match status" value="1"/>
</dbReference>
<sequence length="251" mass="29081">MKKLFAPFIALFVMMSCSREERPQLPNTPPTSGIASIAHSLFDLPRTLDFRFEQMSTYRAATDNLYQPSRLSTDFFAYNFQNRFIGELLWHTTPLAFRLNHYYGNLLKSDSLTGHQRILSLESTDQNFPSFFYPIYAPMPMFFAVEGLTQEQKVDTLEGFTIIWPIDSMLPANNPVLLYTEFDIMGADHFFVDTLAEWDGEYYYPPTFLFFNKKKKIKVHLARGTTHIDTIGTKTAGFKFVHFGELTLDIR</sequence>
<comment type="caution">
    <text evidence="1">The sequence shown here is derived from an EMBL/GenBank/DDBJ whole genome shotgun (WGS) entry which is preliminary data.</text>
</comment>
<evidence type="ECO:0000313" key="1">
    <source>
        <dbReference type="EMBL" id="RCX05069.1"/>
    </source>
</evidence>
<organism evidence="1 2">
    <name type="scientific">Schleiferia thermophila</name>
    <dbReference type="NCBI Taxonomy" id="884107"/>
    <lineage>
        <taxon>Bacteria</taxon>
        <taxon>Pseudomonadati</taxon>
        <taxon>Bacteroidota</taxon>
        <taxon>Flavobacteriia</taxon>
        <taxon>Flavobacteriales</taxon>
        <taxon>Schleiferiaceae</taxon>
        <taxon>Schleiferia</taxon>
    </lineage>
</organism>
<dbReference type="Proteomes" id="UP000253517">
    <property type="component" value="Unassembled WGS sequence"/>
</dbReference>
<reference evidence="1 2" key="1">
    <citation type="submission" date="2018-07" db="EMBL/GenBank/DDBJ databases">
        <title>Genomic Encyclopedia of Type Strains, Phase IV (KMG-IV): sequencing the most valuable type-strain genomes for metagenomic binning, comparative biology and taxonomic classification.</title>
        <authorList>
            <person name="Goeker M."/>
        </authorList>
    </citation>
    <scope>NUCLEOTIDE SEQUENCE [LARGE SCALE GENOMIC DNA]</scope>
    <source>
        <strain evidence="1 2">DSM 21410</strain>
    </source>
</reference>
<keyword evidence="2" id="KW-1185">Reference proteome</keyword>
<name>A0A369A706_9FLAO</name>